<name>A0A172Z4H5_9PSED</name>
<dbReference type="Gene3D" id="1.10.443.10">
    <property type="entry name" value="Intergrase catalytic core"/>
    <property type="match status" value="1"/>
</dbReference>
<gene>
    <name evidence="2" type="ORF">A7J50_4022</name>
</gene>
<dbReference type="SUPFAM" id="SSF56349">
    <property type="entry name" value="DNA breaking-rejoining enzymes"/>
    <property type="match status" value="1"/>
</dbReference>
<evidence type="ECO:0000313" key="3">
    <source>
        <dbReference type="Proteomes" id="UP000077829"/>
    </source>
</evidence>
<organism evidence="2 3">
    <name type="scientific">Pseudomonas antarctica</name>
    <dbReference type="NCBI Taxonomy" id="219572"/>
    <lineage>
        <taxon>Bacteria</taxon>
        <taxon>Pseudomonadati</taxon>
        <taxon>Pseudomonadota</taxon>
        <taxon>Gammaproteobacteria</taxon>
        <taxon>Pseudomonadales</taxon>
        <taxon>Pseudomonadaceae</taxon>
        <taxon>Pseudomonas</taxon>
    </lineage>
</organism>
<evidence type="ECO:0000313" key="2">
    <source>
        <dbReference type="EMBL" id="ANF87384.1"/>
    </source>
</evidence>
<dbReference type="GO" id="GO:0015074">
    <property type="term" value="P:DNA integration"/>
    <property type="evidence" value="ECO:0007669"/>
    <property type="project" value="InterPro"/>
</dbReference>
<proteinExistence type="predicted"/>
<dbReference type="PATRIC" id="fig|219572.3.peg.4136"/>
<keyword evidence="1" id="KW-0233">DNA recombination</keyword>
<dbReference type="KEGG" id="panr:A7J50_4022"/>
<evidence type="ECO:0008006" key="4">
    <source>
        <dbReference type="Google" id="ProtNLM"/>
    </source>
</evidence>
<dbReference type="GO" id="GO:0003677">
    <property type="term" value="F:DNA binding"/>
    <property type="evidence" value="ECO:0007669"/>
    <property type="project" value="InterPro"/>
</dbReference>
<reference evidence="2 3" key="1">
    <citation type="submission" date="2016-05" db="EMBL/GenBank/DDBJ databases">
        <title>Complete genome sequence of Pseudomonas antarctica PAMC 27494.</title>
        <authorList>
            <person name="Lee J."/>
        </authorList>
    </citation>
    <scope>NUCLEOTIDE SEQUENCE [LARGE SCALE GENOMIC DNA]</scope>
    <source>
        <strain evidence="2 3">PAMC 27494</strain>
    </source>
</reference>
<dbReference type="EMBL" id="CP015600">
    <property type="protein sequence ID" value="ANF87384.1"/>
    <property type="molecule type" value="Genomic_DNA"/>
</dbReference>
<evidence type="ECO:0000256" key="1">
    <source>
        <dbReference type="ARBA" id="ARBA00023172"/>
    </source>
</evidence>
<protein>
    <recommendedName>
        <fullName evidence="4">Integrase</fullName>
    </recommendedName>
</protein>
<dbReference type="InterPro" id="IPR013762">
    <property type="entry name" value="Integrase-like_cat_sf"/>
</dbReference>
<sequence>MPIKARVEEVAHGPFHSSGDGFDLGHLYEVLTDSMRIHADYFEFAFYTGMRPGEITALRWMRWT</sequence>
<dbReference type="InterPro" id="IPR011010">
    <property type="entry name" value="DNA_brk_join_enz"/>
</dbReference>
<dbReference type="GO" id="GO:0006310">
    <property type="term" value="P:DNA recombination"/>
    <property type="evidence" value="ECO:0007669"/>
    <property type="project" value="UniProtKB-KW"/>
</dbReference>
<accession>A0A172Z4H5</accession>
<dbReference type="AlphaFoldDB" id="A0A172Z4H5"/>
<dbReference type="STRING" id="219572.A7J50_4022"/>
<dbReference type="Proteomes" id="UP000077829">
    <property type="component" value="Chromosome"/>
</dbReference>